<dbReference type="AlphaFoldDB" id="A0A6V7JSN5"/>
<feature type="region of interest" description="Disordered" evidence="1">
    <location>
        <begin position="1"/>
        <end position="23"/>
    </location>
</feature>
<accession>A0A6V7JSN5</accession>
<evidence type="ECO:0000256" key="1">
    <source>
        <dbReference type="SAM" id="MobiDB-lite"/>
    </source>
</evidence>
<feature type="compositionally biased region" description="Acidic residues" evidence="1">
    <location>
        <begin position="1"/>
        <end position="10"/>
    </location>
</feature>
<protein>
    <submittedName>
        <fullName evidence="2">Uncharacterized protein</fullName>
    </submittedName>
</protein>
<dbReference type="EMBL" id="CADCXW020000018">
    <property type="protein sequence ID" value="CAD1553365.1"/>
    <property type="molecule type" value="Genomic_DNA"/>
</dbReference>
<name>A0A6V7JSN5_9HYME</name>
<sequence length="85" mass="9525">MSDTEVDDGQENTSGAEPIPDVLGAVEAGRPVDPEMPRFEHNLDASLPETHTTNDDIQLRNHRVRFLQDTDRYSWTAPGSLTLFM</sequence>
<proteinExistence type="predicted"/>
<organism evidence="2">
    <name type="scientific">Bracon brevicornis</name>
    <dbReference type="NCBI Taxonomy" id="1563983"/>
    <lineage>
        <taxon>Eukaryota</taxon>
        <taxon>Metazoa</taxon>
        <taxon>Ecdysozoa</taxon>
        <taxon>Arthropoda</taxon>
        <taxon>Hexapoda</taxon>
        <taxon>Insecta</taxon>
        <taxon>Pterygota</taxon>
        <taxon>Neoptera</taxon>
        <taxon>Endopterygota</taxon>
        <taxon>Hymenoptera</taxon>
        <taxon>Apocrita</taxon>
        <taxon>Ichneumonoidea</taxon>
        <taxon>Braconidae</taxon>
        <taxon>Braconinae</taxon>
        <taxon>Bracon</taxon>
    </lineage>
</organism>
<gene>
    <name evidence="2" type="ORF">BBRV_LOCUS56993</name>
</gene>
<evidence type="ECO:0000313" key="2">
    <source>
        <dbReference type="EMBL" id="CAD1553365.1"/>
    </source>
</evidence>
<reference evidence="2" key="1">
    <citation type="submission" date="2020-07" db="EMBL/GenBank/DDBJ databases">
        <authorList>
            <person name="Ferguson B K."/>
        </authorList>
    </citation>
    <scope>NUCLEOTIDE SEQUENCE</scope>
    <source>
        <strain evidence="2">L06</strain>
    </source>
</reference>